<protein>
    <submittedName>
        <fullName evidence="1">Uncharacterized protein</fullName>
    </submittedName>
</protein>
<accession>A0A195CWZ8</accession>
<evidence type="ECO:0000313" key="1">
    <source>
        <dbReference type="EMBL" id="KYN05082.1"/>
    </source>
</evidence>
<name>A0A195CWZ8_9HYME</name>
<organism evidence="1 2">
    <name type="scientific">Cyphomyrmex costatus</name>
    <dbReference type="NCBI Taxonomy" id="456900"/>
    <lineage>
        <taxon>Eukaryota</taxon>
        <taxon>Metazoa</taxon>
        <taxon>Ecdysozoa</taxon>
        <taxon>Arthropoda</taxon>
        <taxon>Hexapoda</taxon>
        <taxon>Insecta</taxon>
        <taxon>Pterygota</taxon>
        <taxon>Neoptera</taxon>
        <taxon>Endopterygota</taxon>
        <taxon>Hymenoptera</taxon>
        <taxon>Apocrita</taxon>
        <taxon>Aculeata</taxon>
        <taxon>Formicoidea</taxon>
        <taxon>Formicidae</taxon>
        <taxon>Myrmicinae</taxon>
        <taxon>Cyphomyrmex</taxon>
    </lineage>
</organism>
<dbReference type="AlphaFoldDB" id="A0A195CWZ8"/>
<gene>
    <name evidence="1" type="ORF">ALC62_04070</name>
</gene>
<reference evidence="1 2" key="1">
    <citation type="submission" date="2016-03" db="EMBL/GenBank/DDBJ databases">
        <title>Cyphomyrmex costatus WGS genome.</title>
        <authorList>
            <person name="Nygaard S."/>
            <person name="Hu H."/>
            <person name="Boomsma J."/>
            <person name="Zhang G."/>
        </authorList>
    </citation>
    <scope>NUCLEOTIDE SEQUENCE [LARGE SCALE GENOMIC DNA]</scope>
    <source>
        <strain evidence="1">MS0001</strain>
        <tissue evidence="1">Whole body</tissue>
    </source>
</reference>
<evidence type="ECO:0000313" key="2">
    <source>
        <dbReference type="Proteomes" id="UP000078542"/>
    </source>
</evidence>
<sequence>MVALTSNRISHKNRPQRTCLRVRRHFAVAQIKAIGFVAITFGPIERECPSFGAKLRYLSGIVALLERPGCREMDRETDGEKYVAAAKQTSVVH</sequence>
<dbReference type="Proteomes" id="UP000078542">
    <property type="component" value="Unassembled WGS sequence"/>
</dbReference>
<dbReference type="EMBL" id="KQ977185">
    <property type="protein sequence ID" value="KYN05082.1"/>
    <property type="molecule type" value="Genomic_DNA"/>
</dbReference>
<keyword evidence="2" id="KW-1185">Reference proteome</keyword>
<proteinExistence type="predicted"/>